<dbReference type="Proteomes" id="UP001497444">
    <property type="component" value="Chromosome 8"/>
</dbReference>
<name>A0ABP0XEM2_9BRYO</name>
<evidence type="ECO:0000313" key="1">
    <source>
        <dbReference type="EMBL" id="CAK9277568.1"/>
    </source>
</evidence>
<organism evidence="1 2">
    <name type="scientific">Sphagnum jensenii</name>
    <dbReference type="NCBI Taxonomy" id="128206"/>
    <lineage>
        <taxon>Eukaryota</taxon>
        <taxon>Viridiplantae</taxon>
        <taxon>Streptophyta</taxon>
        <taxon>Embryophyta</taxon>
        <taxon>Bryophyta</taxon>
        <taxon>Sphagnophytina</taxon>
        <taxon>Sphagnopsida</taxon>
        <taxon>Sphagnales</taxon>
        <taxon>Sphagnaceae</taxon>
        <taxon>Sphagnum</taxon>
    </lineage>
</organism>
<gene>
    <name evidence="1" type="ORF">CSSPJE1EN1_LOCUS23046</name>
</gene>
<proteinExistence type="predicted"/>
<reference evidence="1" key="1">
    <citation type="submission" date="2024-02" db="EMBL/GenBank/DDBJ databases">
        <authorList>
            <consortium name="ELIXIR-Norway"/>
            <consortium name="Elixir Norway"/>
        </authorList>
    </citation>
    <scope>NUCLEOTIDE SEQUENCE</scope>
</reference>
<evidence type="ECO:0000313" key="2">
    <source>
        <dbReference type="Proteomes" id="UP001497444"/>
    </source>
</evidence>
<keyword evidence="2" id="KW-1185">Reference proteome</keyword>
<protein>
    <submittedName>
        <fullName evidence="1">Uncharacterized protein</fullName>
    </submittedName>
</protein>
<dbReference type="EMBL" id="OZ020103">
    <property type="protein sequence ID" value="CAK9277568.1"/>
    <property type="molecule type" value="Genomic_DNA"/>
</dbReference>
<sequence>MAHVDVEGGGGMKKRSRQEEEDIMGMVVLCDYAREQDEAAAAPTASKRQYGSISNSEHVSVLDVYVPGVGGTPCRNECLASAINNGAGFEAEAEVAGNKVESSILRELEDCLLVGEDEQVGSSESAVSEENAAARVLRSLEEELGLSESEEGHTAVSSLPSAADEEAPCTAAFATWGDDVWNMHGFSSADLSVGCSSGSTLTGDDFVVCERFDVHPMMLNQENNNAGDDPVDICFRLEGVSDERLDCPSSAAGPAAAAAAEKGRFEDSTGKRSVLNHESSFVTAAAAGGAAAEVGTLEGLHNAISWALEEGFDDYSGFNHMGVGDDWITPEGNLDFLLDSTNVSATTTGSPFIEEGVPL</sequence>
<accession>A0ABP0XEM2</accession>